<dbReference type="InterPro" id="IPR020904">
    <property type="entry name" value="Sc_DH/Rdtase_CS"/>
</dbReference>
<comment type="similarity">
    <text evidence="2">Belongs to the short-chain dehydrogenases/reductases (SDR) family.</text>
</comment>
<proteinExistence type="inferred from homology"/>
<dbReference type="Proteomes" id="UP001165289">
    <property type="component" value="Unassembled WGS sequence"/>
</dbReference>
<keyword evidence="1" id="KW-0560">Oxidoreductase</keyword>
<dbReference type="PRINTS" id="PR00081">
    <property type="entry name" value="GDHRDH"/>
</dbReference>
<dbReference type="Gene3D" id="3.40.50.720">
    <property type="entry name" value="NAD(P)-binding Rossmann-like Domain"/>
    <property type="match status" value="1"/>
</dbReference>
<evidence type="ECO:0008006" key="5">
    <source>
        <dbReference type="Google" id="ProtNLM"/>
    </source>
</evidence>
<dbReference type="PRINTS" id="PR00080">
    <property type="entry name" value="SDRFAMILY"/>
</dbReference>
<gene>
    <name evidence="3" type="ORF">LOD99_1408</name>
</gene>
<evidence type="ECO:0000256" key="2">
    <source>
        <dbReference type="RuleBase" id="RU000363"/>
    </source>
</evidence>
<dbReference type="SUPFAM" id="SSF51735">
    <property type="entry name" value="NAD(P)-binding Rossmann-fold domains"/>
    <property type="match status" value="1"/>
</dbReference>
<reference evidence="3 4" key="1">
    <citation type="journal article" date="2023" name="BMC Biol.">
        <title>The compact genome of the sponge Oopsacas minuta (Hexactinellida) is lacking key metazoan core genes.</title>
        <authorList>
            <person name="Santini S."/>
            <person name="Schenkelaars Q."/>
            <person name="Jourda C."/>
            <person name="Duchesne M."/>
            <person name="Belahbib H."/>
            <person name="Rocher C."/>
            <person name="Selva M."/>
            <person name="Riesgo A."/>
            <person name="Vervoort M."/>
            <person name="Leys S.P."/>
            <person name="Kodjabachian L."/>
            <person name="Le Bivic A."/>
            <person name="Borchiellini C."/>
            <person name="Claverie J.M."/>
            <person name="Renard E."/>
        </authorList>
    </citation>
    <scope>NUCLEOTIDE SEQUENCE [LARGE SCALE GENOMIC DNA]</scope>
    <source>
        <strain evidence="3">SPO-2</strain>
    </source>
</reference>
<protein>
    <recommendedName>
        <fullName evidence="5">NAD(P)-binding protein</fullName>
    </recommendedName>
</protein>
<organism evidence="3 4">
    <name type="scientific">Oopsacas minuta</name>
    <dbReference type="NCBI Taxonomy" id="111878"/>
    <lineage>
        <taxon>Eukaryota</taxon>
        <taxon>Metazoa</taxon>
        <taxon>Porifera</taxon>
        <taxon>Hexactinellida</taxon>
        <taxon>Hexasterophora</taxon>
        <taxon>Lyssacinosida</taxon>
        <taxon>Leucopsacidae</taxon>
        <taxon>Oopsacas</taxon>
    </lineage>
</organism>
<dbReference type="CDD" id="cd05233">
    <property type="entry name" value="SDR_c"/>
    <property type="match status" value="1"/>
</dbReference>
<dbReference type="InterPro" id="IPR036291">
    <property type="entry name" value="NAD(P)-bd_dom_sf"/>
</dbReference>
<dbReference type="InterPro" id="IPR002347">
    <property type="entry name" value="SDR_fam"/>
</dbReference>
<dbReference type="EMBL" id="JAKMXF010000144">
    <property type="protein sequence ID" value="KAI6656613.1"/>
    <property type="molecule type" value="Genomic_DNA"/>
</dbReference>
<name>A0AAV7K6B0_9METZ</name>
<dbReference type="AlphaFoldDB" id="A0AAV7K6B0"/>
<evidence type="ECO:0000313" key="3">
    <source>
        <dbReference type="EMBL" id="KAI6656613.1"/>
    </source>
</evidence>
<accession>A0AAV7K6B0</accession>
<sequence>MASILPGKKIALVTGGGSGIGRTTAVKFSINGYNVIVADIDKKSADQTVELLKTEGLAVEVDVTIESQVEAMVKAGVDRFGRIDACFNNAGINCSHADISNVSYEVFSKVMDVNVIGTFLCMKHELKQFLQQEPLEIELDNSVVDPNVSEALLAKSAPKPVRGYIVNMSSIAGVMGVRFISPYVASKWAVVGLTKAAGQEYASSGILINCICPAFTASKMSEQFSDRLKGSIISRMGVGRFCTAAELAEIVIWLCSGKCTFMAGEVITISGSSV</sequence>
<dbReference type="PANTHER" id="PTHR42820:SF1">
    <property type="entry name" value="SHORT-CHAIN DEHYDROGENASE_REDUCTASE FAMILY PROTEIN"/>
    <property type="match status" value="1"/>
</dbReference>
<comment type="caution">
    <text evidence="3">The sequence shown here is derived from an EMBL/GenBank/DDBJ whole genome shotgun (WGS) entry which is preliminary data.</text>
</comment>
<evidence type="ECO:0000256" key="1">
    <source>
        <dbReference type="ARBA" id="ARBA00023002"/>
    </source>
</evidence>
<dbReference type="GO" id="GO:0016491">
    <property type="term" value="F:oxidoreductase activity"/>
    <property type="evidence" value="ECO:0007669"/>
    <property type="project" value="UniProtKB-KW"/>
</dbReference>
<dbReference type="Pfam" id="PF13561">
    <property type="entry name" value="adh_short_C2"/>
    <property type="match status" value="1"/>
</dbReference>
<dbReference type="Pfam" id="PF00106">
    <property type="entry name" value="adh_short"/>
    <property type="match status" value="1"/>
</dbReference>
<evidence type="ECO:0000313" key="4">
    <source>
        <dbReference type="Proteomes" id="UP001165289"/>
    </source>
</evidence>
<dbReference type="PROSITE" id="PS00061">
    <property type="entry name" value="ADH_SHORT"/>
    <property type="match status" value="1"/>
</dbReference>
<keyword evidence="4" id="KW-1185">Reference proteome</keyword>
<dbReference type="PANTHER" id="PTHR42820">
    <property type="entry name" value="SHORT-CHAIN DEHYDROGENASE REDUCTASE"/>
    <property type="match status" value="1"/>
</dbReference>